<accession>A0A4R6PXM0</accession>
<feature type="binding site" evidence="6">
    <location>
        <position position="58"/>
    </location>
    <ligand>
        <name>Zn(2+)</name>
        <dbReference type="ChEBI" id="CHEBI:29105"/>
        <label>1</label>
    </ligand>
</feature>
<feature type="binding site" evidence="6">
    <location>
        <position position="300"/>
    </location>
    <ligand>
        <name>Zn(2+)</name>
        <dbReference type="ChEBI" id="CHEBI:29105"/>
        <label>1</label>
    </ligand>
</feature>
<comment type="caution">
    <text evidence="8">The sequence shown here is derived from an EMBL/GenBank/DDBJ whole genome shotgun (WGS) entry which is preliminary data.</text>
</comment>
<dbReference type="InterPro" id="IPR011059">
    <property type="entry name" value="Metal-dep_hydrolase_composite"/>
</dbReference>
<evidence type="ECO:0000256" key="1">
    <source>
        <dbReference type="ARBA" id="ARBA00002368"/>
    </source>
</evidence>
<dbReference type="Gene3D" id="2.30.40.10">
    <property type="entry name" value="Urease, subunit C, domain 1"/>
    <property type="match status" value="1"/>
</dbReference>
<dbReference type="EMBL" id="SNXO01000032">
    <property type="protein sequence ID" value="TDP51099.1"/>
    <property type="molecule type" value="Genomic_DNA"/>
</dbReference>
<name>A0A4R6PXM0_9FIRM</name>
<evidence type="ECO:0000259" key="7">
    <source>
        <dbReference type="Pfam" id="PF12890"/>
    </source>
</evidence>
<feature type="binding site" evidence="6">
    <location>
        <position position="273"/>
    </location>
    <ligand>
        <name>substrate</name>
    </ligand>
</feature>
<evidence type="ECO:0000313" key="9">
    <source>
        <dbReference type="Proteomes" id="UP000295500"/>
    </source>
</evidence>
<feature type="binding site" evidence="6">
    <location>
        <begin position="317"/>
        <end position="318"/>
    </location>
    <ligand>
        <name>substrate</name>
    </ligand>
</feature>
<dbReference type="Gene3D" id="3.20.20.140">
    <property type="entry name" value="Metal-dependent hydrolases"/>
    <property type="match status" value="1"/>
</dbReference>
<feature type="binding site" evidence="6">
    <location>
        <position position="228"/>
    </location>
    <ligand>
        <name>Zn(2+)</name>
        <dbReference type="ChEBI" id="CHEBI:29105"/>
        <label>2</label>
    </ligand>
</feature>
<evidence type="ECO:0000256" key="6">
    <source>
        <dbReference type="HAMAP-Rule" id="MF_00220"/>
    </source>
</evidence>
<comment type="pathway">
    <text evidence="6">Pyrimidine metabolism; UMP biosynthesis via de novo pathway; (S)-dihydroorotate from bicarbonate: step 3/3.</text>
</comment>
<dbReference type="NCBIfam" id="TIGR00857">
    <property type="entry name" value="pyrC_multi"/>
    <property type="match status" value="1"/>
</dbReference>
<feature type="binding site" evidence="6">
    <location>
        <position position="148"/>
    </location>
    <ligand>
        <name>Zn(2+)</name>
        <dbReference type="ChEBI" id="CHEBI:29105"/>
        <label>1</label>
    </ligand>
</feature>
<feature type="binding site" evidence="6">
    <location>
        <position position="175"/>
    </location>
    <ligand>
        <name>Zn(2+)</name>
        <dbReference type="ChEBI" id="CHEBI:29105"/>
        <label>2</label>
    </ligand>
</feature>
<evidence type="ECO:0000313" key="8">
    <source>
        <dbReference type="EMBL" id="TDP51099.1"/>
    </source>
</evidence>
<keyword evidence="9" id="KW-1185">Reference proteome</keyword>
<comment type="cofactor">
    <cofactor evidence="6">
        <name>Zn(2+)</name>
        <dbReference type="ChEBI" id="CHEBI:29105"/>
    </cofactor>
    <text evidence="6">Binds 2 Zn(2+) ions per subunit.</text>
</comment>
<feature type="binding site" evidence="6">
    <location>
        <position position="304"/>
    </location>
    <ligand>
        <name>substrate</name>
    </ligand>
</feature>
<comment type="function">
    <text evidence="1 6">Catalyzes the reversible cyclization of carbamoyl aspartate to dihydroorotate.</text>
</comment>
<dbReference type="SUPFAM" id="SSF51338">
    <property type="entry name" value="Composite domain of metallo-dependent hydrolases"/>
    <property type="match status" value="1"/>
</dbReference>
<dbReference type="GO" id="GO:0004151">
    <property type="term" value="F:dihydroorotase activity"/>
    <property type="evidence" value="ECO:0007669"/>
    <property type="project" value="UniProtKB-UniRule"/>
</dbReference>
<dbReference type="InterPro" id="IPR032466">
    <property type="entry name" value="Metal_Hydrolase"/>
</dbReference>
<dbReference type="EC" id="3.5.2.3" evidence="6"/>
<dbReference type="Proteomes" id="UP000295500">
    <property type="component" value="Unassembled WGS sequence"/>
</dbReference>
<dbReference type="CDD" id="cd01317">
    <property type="entry name" value="DHOase_IIa"/>
    <property type="match status" value="1"/>
</dbReference>
<comment type="similarity">
    <text evidence="2 6">Belongs to the metallo-dependent hydrolases superfamily. DHOase family. Class I DHOase subfamily.</text>
</comment>
<dbReference type="GO" id="GO:0005737">
    <property type="term" value="C:cytoplasm"/>
    <property type="evidence" value="ECO:0007669"/>
    <property type="project" value="TreeGrafter"/>
</dbReference>
<dbReference type="UniPathway" id="UPA00070">
    <property type="reaction ID" value="UER00117"/>
</dbReference>
<evidence type="ECO:0000256" key="3">
    <source>
        <dbReference type="ARBA" id="ARBA00022723"/>
    </source>
</evidence>
<dbReference type="PANTHER" id="PTHR43668">
    <property type="entry name" value="ALLANTOINASE"/>
    <property type="match status" value="1"/>
</dbReference>
<proteinExistence type="inferred from homology"/>
<sequence>MTTLLKNGRVYLDGRFVETDLTIDKGRILVFDSPSHIDRTVDCSGKIIIPGFTDVHVHLREPGFSYKETIRTGTMAGARGGYTCLCSMPNLKPVPSTLAGLKAQTDIIAKDAVIRVVPYGTITMEQNGRSRLSDMEDLAPYVCAFTDDGKGVQTGDLMESAMTKAKSLGKLIVAHCEDESLLHGGSIHEGKYAEAHGLPGICSESEWKQVERDVALAEKTGCGYHVCHVSTKESVDIIRRAKARGVNVTCETAPHYLTLCDMDIKQEGRFKMNPPLRDASDRDALIAGVIDGTVDIIATDHAPHSPEEKSRGLDSPFGIVGLETSFPVLYSELVLKKKCLTLEQLVDSMSIKPRRRFDLGPAIEDGAPADIAIIDTEEKFTIDPATFASMGKATPFAGWQVQGRVIMTIADGEIVWERSE</sequence>
<evidence type="ECO:0000256" key="4">
    <source>
        <dbReference type="ARBA" id="ARBA00022801"/>
    </source>
</evidence>
<dbReference type="InterPro" id="IPR024403">
    <property type="entry name" value="DHOase_cat"/>
</dbReference>
<keyword evidence="4 6" id="KW-0378">Hydrolase</keyword>
<dbReference type="GO" id="GO:0006145">
    <property type="term" value="P:purine nucleobase catabolic process"/>
    <property type="evidence" value="ECO:0007669"/>
    <property type="project" value="TreeGrafter"/>
</dbReference>
<feature type="binding site" evidence="6">
    <location>
        <position position="56"/>
    </location>
    <ligand>
        <name>Zn(2+)</name>
        <dbReference type="ChEBI" id="CHEBI:29105"/>
        <label>1</label>
    </ligand>
</feature>
<keyword evidence="5 6" id="KW-0665">Pyrimidine biosynthesis</keyword>
<dbReference type="InterPro" id="IPR004722">
    <property type="entry name" value="DHOase"/>
</dbReference>
<feature type="binding site" evidence="6">
    <location>
        <position position="90"/>
    </location>
    <ligand>
        <name>substrate</name>
    </ligand>
</feature>
<dbReference type="PROSITE" id="PS00482">
    <property type="entry name" value="DIHYDROOROTASE_1"/>
    <property type="match status" value="1"/>
</dbReference>
<dbReference type="PROSITE" id="PS00483">
    <property type="entry name" value="DIHYDROOROTASE_2"/>
    <property type="match status" value="1"/>
</dbReference>
<feature type="binding site" evidence="6">
    <location>
        <begin position="58"/>
        <end position="60"/>
    </location>
    <ligand>
        <name>substrate</name>
    </ligand>
</feature>
<dbReference type="InterPro" id="IPR002195">
    <property type="entry name" value="Dihydroorotase_CS"/>
</dbReference>
<dbReference type="SUPFAM" id="SSF51556">
    <property type="entry name" value="Metallo-dependent hydrolases"/>
    <property type="match status" value="1"/>
</dbReference>
<feature type="active site" evidence="6">
    <location>
        <position position="300"/>
    </location>
</feature>
<organism evidence="8 9">
    <name type="scientific">Aminicella lysinilytica</name>
    <dbReference type="NCBI Taxonomy" id="433323"/>
    <lineage>
        <taxon>Bacteria</taxon>
        <taxon>Bacillati</taxon>
        <taxon>Bacillota</taxon>
        <taxon>Clostridia</taxon>
        <taxon>Peptostreptococcales</taxon>
        <taxon>Anaerovoracaceae</taxon>
        <taxon>Aminicella</taxon>
    </lineage>
</organism>
<feature type="binding site" evidence="6">
    <location>
        <position position="148"/>
    </location>
    <ligand>
        <name>Zn(2+)</name>
        <dbReference type="ChEBI" id="CHEBI:29105"/>
        <label>2</label>
    </ligand>
</feature>
<evidence type="ECO:0000256" key="5">
    <source>
        <dbReference type="ARBA" id="ARBA00022975"/>
    </source>
</evidence>
<evidence type="ECO:0000256" key="2">
    <source>
        <dbReference type="ARBA" id="ARBA00010286"/>
    </source>
</evidence>
<dbReference type="PANTHER" id="PTHR43668:SF2">
    <property type="entry name" value="ALLANTOINASE"/>
    <property type="match status" value="1"/>
</dbReference>
<keyword evidence="3 6" id="KW-0479">Metal-binding</keyword>
<dbReference type="InterPro" id="IPR050138">
    <property type="entry name" value="DHOase/Allantoinase_Hydrolase"/>
</dbReference>
<dbReference type="Pfam" id="PF12890">
    <property type="entry name" value="DHOase"/>
    <property type="match status" value="1"/>
</dbReference>
<protein>
    <recommendedName>
        <fullName evidence="6">Dihydroorotase</fullName>
        <shortName evidence="6">DHOase</shortName>
        <ecNumber evidence="6">3.5.2.3</ecNumber>
    </recommendedName>
</protein>
<gene>
    <name evidence="6" type="primary">pyrC</name>
    <name evidence="8" type="ORF">EV211_13219</name>
</gene>
<feature type="domain" description="Dihydroorotase catalytic" evidence="7">
    <location>
        <begin position="45"/>
        <end position="234"/>
    </location>
</feature>
<dbReference type="GO" id="GO:0004038">
    <property type="term" value="F:allantoinase activity"/>
    <property type="evidence" value="ECO:0007669"/>
    <property type="project" value="TreeGrafter"/>
</dbReference>
<dbReference type="GO" id="GO:0008270">
    <property type="term" value="F:zinc ion binding"/>
    <property type="evidence" value="ECO:0007669"/>
    <property type="project" value="UniProtKB-UniRule"/>
</dbReference>
<dbReference type="GO" id="GO:0044205">
    <property type="term" value="P:'de novo' UMP biosynthetic process"/>
    <property type="evidence" value="ECO:0007669"/>
    <property type="project" value="UniProtKB-UniRule"/>
</dbReference>
<dbReference type="AlphaFoldDB" id="A0A4R6PXM0"/>
<dbReference type="HAMAP" id="MF_00220_B">
    <property type="entry name" value="PyrC_classI_B"/>
    <property type="match status" value="1"/>
</dbReference>
<dbReference type="RefSeq" id="WP_133528982.1">
    <property type="nucleotide sequence ID" value="NZ_SNXO01000032.1"/>
</dbReference>
<keyword evidence="6" id="KW-0862">Zinc</keyword>
<reference evidence="8 9" key="1">
    <citation type="submission" date="2019-03" db="EMBL/GenBank/DDBJ databases">
        <title>Genomic Encyclopedia of Type Strains, Phase IV (KMG-IV): sequencing the most valuable type-strain genomes for metagenomic binning, comparative biology and taxonomic classification.</title>
        <authorList>
            <person name="Goeker M."/>
        </authorList>
    </citation>
    <scope>NUCLEOTIDE SEQUENCE [LARGE SCALE GENOMIC DNA]</scope>
    <source>
        <strain evidence="8 9">DSM 28287</strain>
    </source>
</reference>
<dbReference type="OrthoDB" id="9765462at2"/>
<comment type="catalytic activity">
    <reaction evidence="6">
        <text>(S)-dihydroorotate + H2O = N-carbamoyl-L-aspartate + H(+)</text>
        <dbReference type="Rhea" id="RHEA:24296"/>
        <dbReference type="ChEBI" id="CHEBI:15377"/>
        <dbReference type="ChEBI" id="CHEBI:15378"/>
        <dbReference type="ChEBI" id="CHEBI:30864"/>
        <dbReference type="ChEBI" id="CHEBI:32814"/>
        <dbReference type="EC" id="3.5.2.3"/>
    </reaction>
</comment>